<dbReference type="Pfam" id="PF01565">
    <property type="entry name" value="FAD_binding_4"/>
    <property type="match status" value="1"/>
</dbReference>
<feature type="compositionally biased region" description="Low complexity" evidence="5">
    <location>
        <begin position="1"/>
        <end position="12"/>
    </location>
</feature>
<dbReference type="Proteomes" id="UP000291832">
    <property type="component" value="Unassembled WGS sequence"/>
</dbReference>
<dbReference type="PANTHER" id="PTHR42934:SF2">
    <property type="entry name" value="GLYCOLATE OXIDASE SUBUNIT GLCD"/>
    <property type="match status" value="1"/>
</dbReference>
<keyword evidence="8" id="KW-1185">Reference proteome</keyword>
<dbReference type="SUPFAM" id="SSF56176">
    <property type="entry name" value="FAD-binding/transporter-associated domain-like"/>
    <property type="match status" value="1"/>
</dbReference>
<dbReference type="InterPro" id="IPR016166">
    <property type="entry name" value="FAD-bd_PCMH"/>
</dbReference>
<keyword evidence="4" id="KW-0560">Oxidoreductase</keyword>
<dbReference type="Pfam" id="PF02913">
    <property type="entry name" value="FAD-oxidase_C"/>
    <property type="match status" value="1"/>
</dbReference>
<feature type="domain" description="FAD-binding PCMH-type" evidence="6">
    <location>
        <begin position="59"/>
        <end position="238"/>
    </location>
</feature>
<organism evidence="7 8">
    <name type="scientific">Leucobacter luti</name>
    <dbReference type="NCBI Taxonomy" id="340320"/>
    <lineage>
        <taxon>Bacteria</taxon>
        <taxon>Bacillati</taxon>
        <taxon>Actinomycetota</taxon>
        <taxon>Actinomycetes</taxon>
        <taxon>Micrococcales</taxon>
        <taxon>Microbacteriaceae</taxon>
        <taxon>Leucobacter</taxon>
    </lineage>
</organism>
<dbReference type="Gene3D" id="3.30.465.10">
    <property type="match status" value="1"/>
</dbReference>
<dbReference type="OrthoDB" id="9770306at2"/>
<dbReference type="InterPro" id="IPR006094">
    <property type="entry name" value="Oxid_FAD_bind_N"/>
</dbReference>
<sequence length="503" mass="51112">MSHSVPAAAPCAPDAPPAHPTPDVLLRAERLLAARLPHLAAHAIITADPELLRDESPTPATAPALIVAPGTAADVQALVVIAGALALPVVPRGARTGLVGGCVPRSPSLVVDTSRMREVHRLDIAGRTLRIGPGATLGEIEELLRPHGMMYPPDPASYRRASIGGTVATNAGGLRCVKYGVTDRWVRTLDVVLADGSLVTLGHDVAKDATGYDLTRLFVGSEGTLGIIVGVGITFCPAPAESRLMLAAFASAAGAAAAVATLCARVTPAMCELLDAGALGSRDTGALVPALGSPAGWGADPTLLMVQVDGSHAEAEAEAILARAALELAGGRVVEVAAAHTDAILDMRRGGSAVRTAGGEPSAEALVDPGMPQPTLPQDLSVPVARLGQTIAAIRRIASTHRVQTRIAAHAGDGNLHLLLLTDAAGAEAGAAARAGAAQLRGAMGEIIDAVLASGGTVSGEHGIGSLKRDWAARDLGARTIELHRSTQRAFDPHSLMNPGTGF</sequence>
<reference evidence="7 8" key="1">
    <citation type="journal article" date="2015" name="Stand. Genomic Sci.">
        <title>Genomic Encyclopedia of Bacterial and Archaeal Type Strains, Phase III: the genomes of soil and plant-associated and newly described type strains.</title>
        <authorList>
            <person name="Whitman W.B."/>
            <person name="Woyke T."/>
            <person name="Klenk H.P."/>
            <person name="Zhou Y."/>
            <person name="Lilburn T.G."/>
            <person name="Beck B.J."/>
            <person name="De Vos P."/>
            <person name="Vandamme P."/>
            <person name="Eisen J.A."/>
            <person name="Garrity G."/>
            <person name="Hugenholtz P."/>
            <person name="Kyrpides N.C."/>
        </authorList>
    </citation>
    <scope>NUCLEOTIDE SEQUENCE [LARGE SCALE GENOMIC DNA]</scope>
    <source>
        <strain evidence="7 8">RF6</strain>
    </source>
</reference>
<dbReference type="RefSeq" id="WP_130453847.1">
    <property type="nucleotide sequence ID" value="NZ_QYAG01000001.1"/>
</dbReference>
<evidence type="ECO:0000256" key="5">
    <source>
        <dbReference type="SAM" id="MobiDB-lite"/>
    </source>
</evidence>
<evidence type="ECO:0000256" key="4">
    <source>
        <dbReference type="ARBA" id="ARBA00023002"/>
    </source>
</evidence>
<comment type="caution">
    <text evidence="7">The sequence shown here is derived from an EMBL/GenBank/DDBJ whole genome shotgun (WGS) entry which is preliminary data.</text>
</comment>
<protein>
    <submittedName>
        <fullName evidence="7">Glycolate oxidase</fullName>
    </submittedName>
</protein>
<dbReference type="InterPro" id="IPR051914">
    <property type="entry name" value="FAD-linked_OxidoTrans_Type4"/>
</dbReference>
<dbReference type="InterPro" id="IPR036318">
    <property type="entry name" value="FAD-bd_PCMH-like_sf"/>
</dbReference>
<comment type="cofactor">
    <cofactor evidence="1">
        <name>FAD</name>
        <dbReference type="ChEBI" id="CHEBI:57692"/>
    </cofactor>
</comment>
<dbReference type="InterPro" id="IPR016164">
    <property type="entry name" value="FAD-linked_Oxase-like_C"/>
</dbReference>
<dbReference type="AlphaFoldDB" id="A0A4Q7TYM9"/>
<gene>
    <name evidence="7" type="ORF">EV139_1676</name>
</gene>
<evidence type="ECO:0000313" key="7">
    <source>
        <dbReference type="EMBL" id="RZT66245.1"/>
    </source>
</evidence>
<dbReference type="Gene3D" id="3.30.70.2740">
    <property type="match status" value="1"/>
</dbReference>
<dbReference type="EMBL" id="SHKI01000004">
    <property type="protein sequence ID" value="RZT66245.1"/>
    <property type="molecule type" value="Genomic_DNA"/>
</dbReference>
<proteinExistence type="predicted"/>
<dbReference type="InterPro" id="IPR016169">
    <property type="entry name" value="FAD-bd_PCMH_sub2"/>
</dbReference>
<evidence type="ECO:0000256" key="2">
    <source>
        <dbReference type="ARBA" id="ARBA00022630"/>
    </source>
</evidence>
<keyword evidence="3" id="KW-0274">FAD</keyword>
<evidence type="ECO:0000313" key="8">
    <source>
        <dbReference type="Proteomes" id="UP000291832"/>
    </source>
</evidence>
<dbReference type="PANTHER" id="PTHR42934">
    <property type="entry name" value="GLYCOLATE OXIDASE SUBUNIT GLCD"/>
    <property type="match status" value="1"/>
</dbReference>
<accession>A0A4Q7TYM9</accession>
<dbReference type="InterPro" id="IPR016171">
    <property type="entry name" value="Vanillyl_alc_oxidase_C-sub2"/>
</dbReference>
<feature type="region of interest" description="Disordered" evidence="5">
    <location>
        <begin position="1"/>
        <end position="20"/>
    </location>
</feature>
<dbReference type="GO" id="GO:0016491">
    <property type="term" value="F:oxidoreductase activity"/>
    <property type="evidence" value="ECO:0007669"/>
    <property type="project" value="UniProtKB-KW"/>
</dbReference>
<dbReference type="InterPro" id="IPR004113">
    <property type="entry name" value="FAD-bd_oxidored_4_C"/>
</dbReference>
<evidence type="ECO:0000256" key="3">
    <source>
        <dbReference type="ARBA" id="ARBA00022827"/>
    </source>
</evidence>
<evidence type="ECO:0000259" key="6">
    <source>
        <dbReference type="PROSITE" id="PS51387"/>
    </source>
</evidence>
<evidence type="ECO:0000256" key="1">
    <source>
        <dbReference type="ARBA" id="ARBA00001974"/>
    </source>
</evidence>
<dbReference type="PROSITE" id="PS51387">
    <property type="entry name" value="FAD_PCMH"/>
    <property type="match status" value="1"/>
</dbReference>
<dbReference type="SUPFAM" id="SSF55103">
    <property type="entry name" value="FAD-linked oxidases, C-terminal domain"/>
    <property type="match status" value="1"/>
</dbReference>
<dbReference type="Gene3D" id="1.10.45.10">
    <property type="entry name" value="Vanillyl-alcohol Oxidase, Chain A, domain 4"/>
    <property type="match status" value="1"/>
</dbReference>
<name>A0A4Q7TYM9_9MICO</name>
<dbReference type="GO" id="GO:0071949">
    <property type="term" value="F:FAD binding"/>
    <property type="evidence" value="ECO:0007669"/>
    <property type="project" value="InterPro"/>
</dbReference>
<keyword evidence="2" id="KW-0285">Flavoprotein</keyword>